<keyword evidence="2" id="KW-0813">Transport</keyword>
<organism evidence="8">
    <name type="scientific">Staphylococcus haemolyticus</name>
    <dbReference type="NCBI Taxonomy" id="1283"/>
    <lineage>
        <taxon>Bacteria</taxon>
        <taxon>Bacillati</taxon>
        <taxon>Bacillota</taxon>
        <taxon>Bacilli</taxon>
        <taxon>Bacillales</taxon>
        <taxon>Staphylococcaceae</taxon>
        <taxon>Staphylococcus</taxon>
    </lineage>
</organism>
<evidence type="ECO:0000256" key="2">
    <source>
        <dbReference type="ARBA" id="ARBA00022448"/>
    </source>
</evidence>
<keyword evidence="4 6" id="KW-1133">Transmembrane helix</keyword>
<dbReference type="EMBL" id="KX181861">
    <property type="protein sequence ID" value="ANW08091.1"/>
    <property type="molecule type" value="Genomic_DNA"/>
</dbReference>
<dbReference type="PROSITE" id="PS50850">
    <property type="entry name" value="MFS"/>
    <property type="match status" value="1"/>
</dbReference>
<evidence type="ECO:0000259" key="7">
    <source>
        <dbReference type="PROSITE" id="PS50850"/>
    </source>
</evidence>
<dbReference type="GO" id="GO:0005886">
    <property type="term" value="C:plasma membrane"/>
    <property type="evidence" value="ECO:0007669"/>
    <property type="project" value="UniProtKB-SubCell"/>
</dbReference>
<feature type="domain" description="Major facilitator superfamily (MFS) profile" evidence="7">
    <location>
        <begin position="1"/>
        <end position="226"/>
    </location>
</feature>
<feature type="transmembrane region" description="Helical" evidence="6">
    <location>
        <begin position="33"/>
        <end position="52"/>
    </location>
</feature>
<evidence type="ECO:0000256" key="4">
    <source>
        <dbReference type="ARBA" id="ARBA00022989"/>
    </source>
</evidence>
<evidence type="ECO:0000256" key="6">
    <source>
        <dbReference type="SAM" id="Phobius"/>
    </source>
</evidence>
<dbReference type="Gene3D" id="1.20.1720.10">
    <property type="entry name" value="Multidrug resistance protein D"/>
    <property type="match status" value="1"/>
</dbReference>
<comment type="subcellular location">
    <subcellularLocation>
        <location evidence="1">Cell membrane</location>
        <topology evidence="1">Multi-pass membrane protein</topology>
    </subcellularLocation>
</comment>
<dbReference type="InterPro" id="IPR036259">
    <property type="entry name" value="MFS_trans_sf"/>
</dbReference>
<dbReference type="InterPro" id="IPR009303">
    <property type="entry name" value="DUF960"/>
</dbReference>
<dbReference type="Pfam" id="PF06124">
    <property type="entry name" value="DUF960"/>
    <property type="match status" value="1"/>
</dbReference>
<dbReference type="PANTHER" id="PTHR23502:SF132">
    <property type="entry name" value="POLYAMINE TRANSPORTER 2-RELATED"/>
    <property type="match status" value="1"/>
</dbReference>
<keyword evidence="5 6" id="KW-0472">Membrane</keyword>
<evidence type="ECO:0000256" key="5">
    <source>
        <dbReference type="ARBA" id="ARBA00023136"/>
    </source>
</evidence>
<evidence type="ECO:0000256" key="1">
    <source>
        <dbReference type="ARBA" id="ARBA00004651"/>
    </source>
</evidence>
<dbReference type="PANTHER" id="PTHR23502">
    <property type="entry name" value="MAJOR FACILITATOR SUPERFAMILY"/>
    <property type="match status" value="1"/>
</dbReference>
<evidence type="ECO:0000256" key="3">
    <source>
        <dbReference type="ARBA" id="ARBA00022692"/>
    </source>
</evidence>
<sequence>MAGLAAFGPLSIDMYLPALPEVKSMLNTSTAQVQMTLTFFMIGLAFGNITIGTLSDTFGRKNPLIFSLIVYILSSIVIAIAPNITIVLIFRFIQGFAGGAGIVLSRAIATDLYKKSQNERKSLMNRYITRGIANNLPNILQHQLWQLVSEREQEQTKDNTLVDYFHIFQFNTHRNQLYIKHKQERPAYVKTQKANINQPIDINKVYIIREDDVDLSYYVMLLPEEY</sequence>
<dbReference type="AlphaFoldDB" id="A0A1B1UYF6"/>
<reference evidence="8" key="1">
    <citation type="submission" date="2016-05" db="EMBL/GenBank/DDBJ databases">
        <title>Clue for the horizontal gene transfer of serine-aspartate repeat gene from a novel composite staphylococcal cassette chromosome of Staphylococcus haemolyticus.</title>
        <authorList>
            <person name="Wu Z."/>
            <person name="Xue H."/>
            <person name="Zhao X."/>
        </authorList>
    </citation>
    <scope>NUCLEOTIDE SEQUENCE</scope>
    <source>
        <strain evidence="8">BC05211</strain>
    </source>
</reference>
<name>A0A1B1UYF6_STAHA</name>
<feature type="transmembrane region" description="Helical" evidence="6">
    <location>
        <begin position="64"/>
        <end position="90"/>
    </location>
</feature>
<dbReference type="SUPFAM" id="SSF103473">
    <property type="entry name" value="MFS general substrate transporter"/>
    <property type="match status" value="1"/>
</dbReference>
<keyword evidence="3 6" id="KW-0812">Transmembrane</keyword>
<accession>A0A1B1UYF6</accession>
<dbReference type="InterPro" id="IPR011701">
    <property type="entry name" value="MFS"/>
</dbReference>
<dbReference type="Pfam" id="PF07690">
    <property type="entry name" value="MFS_1"/>
    <property type="match status" value="1"/>
</dbReference>
<dbReference type="InterPro" id="IPR020846">
    <property type="entry name" value="MFS_dom"/>
</dbReference>
<evidence type="ECO:0000313" key="8">
    <source>
        <dbReference type="EMBL" id="ANW08091.1"/>
    </source>
</evidence>
<protein>
    <recommendedName>
        <fullName evidence="7">Major facilitator superfamily (MFS) profile domain-containing protein</fullName>
    </recommendedName>
</protein>
<proteinExistence type="predicted"/>
<dbReference type="GO" id="GO:0022857">
    <property type="term" value="F:transmembrane transporter activity"/>
    <property type="evidence" value="ECO:0007669"/>
    <property type="project" value="InterPro"/>
</dbReference>